<reference evidence="1 2" key="1">
    <citation type="submission" date="2019-06" db="EMBL/GenBank/DDBJ databases">
        <title>WGS assembly of Gossypium darwinii.</title>
        <authorList>
            <person name="Chen Z.J."/>
            <person name="Sreedasyam A."/>
            <person name="Ando A."/>
            <person name="Song Q."/>
            <person name="De L."/>
            <person name="Hulse-Kemp A."/>
            <person name="Ding M."/>
            <person name="Ye W."/>
            <person name="Kirkbride R."/>
            <person name="Jenkins J."/>
            <person name="Plott C."/>
            <person name="Lovell J."/>
            <person name="Lin Y.-M."/>
            <person name="Vaughn R."/>
            <person name="Liu B."/>
            <person name="Li W."/>
            <person name="Simpson S."/>
            <person name="Scheffler B."/>
            <person name="Saski C."/>
            <person name="Grover C."/>
            <person name="Hu G."/>
            <person name="Conover J."/>
            <person name="Carlson J."/>
            <person name="Shu S."/>
            <person name="Boston L."/>
            <person name="Williams M."/>
            <person name="Peterson D."/>
            <person name="Mcgee K."/>
            <person name="Jones D."/>
            <person name="Wendel J."/>
            <person name="Stelly D."/>
            <person name="Grimwood J."/>
            <person name="Schmutz J."/>
        </authorList>
    </citation>
    <scope>NUCLEOTIDE SEQUENCE [LARGE SCALE GENOMIC DNA]</scope>
    <source>
        <strain evidence="1">1808015.09</strain>
    </source>
</reference>
<evidence type="ECO:0000313" key="1">
    <source>
        <dbReference type="EMBL" id="TYG77150.1"/>
    </source>
</evidence>
<sequence length="61" mass="7445">MNRLLQVLWYWKLVDIVEYWKLQCGREGRFTHHEGTSPTYQLLERELELLVFSNLISQYSL</sequence>
<keyword evidence="2" id="KW-1185">Reference proteome</keyword>
<proteinExistence type="predicted"/>
<accession>A0A5D2D832</accession>
<dbReference type="Proteomes" id="UP000323506">
    <property type="component" value="Chromosome D03"/>
</dbReference>
<evidence type="ECO:0000313" key="2">
    <source>
        <dbReference type="Proteomes" id="UP000323506"/>
    </source>
</evidence>
<dbReference type="EMBL" id="CM017703">
    <property type="protein sequence ID" value="TYG77150.1"/>
    <property type="molecule type" value="Genomic_DNA"/>
</dbReference>
<organism evidence="1 2">
    <name type="scientific">Gossypium darwinii</name>
    <name type="common">Darwin's cotton</name>
    <name type="synonym">Gossypium barbadense var. darwinii</name>
    <dbReference type="NCBI Taxonomy" id="34276"/>
    <lineage>
        <taxon>Eukaryota</taxon>
        <taxon>Viridiplantae</taxon>
        <taxon>Streptophyta</taxon>
        <taxon>Embryophyta</taxon>
        <taxon>Tracheophyta</taxon>
        <taxon>Spermatophyta</taxon>
        <taxon>Magnoliopsida</taxon>
        <taxon>eudicotyledons</taxon>
        <taxon>Gunneridae</taxon>
        <taxon>Pentapetalae</taxon>
        <taxon>rosids</taxon>
        <taxon>malvids</taxon>
        <taxon>Malvales</taxon>
        <taxon>Malvaceae</taxon>
        <taxon>Malvoideae</taxon>
        <taxon>Gossypium</taxon>
    </lineage>
</organism>
<protein>
    <submittedName>
        <fullName evidence="1">Uncharacterized protein</fullName>
    </submittedName>
</protein>
<gene>
    <name evidence="1" type="ORF">ES288_D03G171600v1</name>
</gene>
<dbReference type="AlphaFoldDB" id="A0A5D2D832"/>
<name>A0A5D2D832_GOSDA</name>